<keyword evidence="5 6" id="KW-0408">Iron</keyword>
<keyword evidence="10" id="KW-1185">Reference proteome</keyword>
<evidence type="ECO:0000256" key="4">
    <source>
        <dbReference type="ARBA" id="ARBA00022982"/>
    </source>
</evidence>
<dbReference type="InterPro" id="IPR012127">
    <property type="entry name" value="Cyt_c_prime"/>
</dbReference>
<protein>
    <submittedName>
        <fullName evidence="9">Cytochrome c-556</fullName>
    </submittedName>
</protein>
<evidence type="ECO:0000256" key="3">
    <source>
        <dbReference type="ARBA" id="ARBA00022723"/>
    </source>
</evidence>
<dbReference type="GO" id="GO:0009055">
    <property type="term" value="F:electron transfer activity"/>
    <property type="evidence" value="ECO:0007669"/>
    <property type="project" value="InterPro"/>
</dbReference>
<dbReference type="SUPFAM" id="SSF47175">
    <property type="entry name" value="Cytochromes"/>
    <property type="match status" value="1"/>
</dbReference>
<organism evidence="9 10">
    <name type="scientific">Actibacterium lipolyticum</name>
    <dbReference type="NCBI Taxonomy" id="1524263"/>
    <lineage>
        <taxon>Bacteria</taxon>
        <taxon>Pseudomonadati</taxon>
        <taxon>Pseudomonadota</taxon>
        <taxon>Alphaproteobacteria</taxon>
        <taxon>Rhodobacterales</taxon>
        <taxon>Roseobacteraceae</taxon>
        <taxon>Actibacterium</taxon>
    </lineage>
</organism>
<comment type="PTM">
    <text evidence="7">Binds 1 heme group per subunit.</text>
</comment>
<dbReference type="Pfam" id="PF01322">
    <property type="entry name" value="Cytochrom_C_2"/>
    <property type="match status" value="1"/>
</dbReference>
<dbReference type="EMBL" id="FXYE01000002">
    <property type="protein sequence ID" value="SMX41435.1"/>
    <property type="molecule type" value="Genomic_DNA"/>
</dbReference>
<evidence type="ECO:0000256" key="6">
    <source>
        <dbReference type="PIRSR" id="PIRSR000027-1"/>
    </source>
</evidence>
<dbReference type="PROSITE" id="PS51009">
    <property type="entry name" value="CYTCII"/>
    <property type="match status" value="1"/>
</dbReference>
<dbReference type="GO" id="GO:0042597">
    <property type="term" value="C:periplasmic space"/>
    <property type="evidence" value="ECO:0007669"/>
    <property type="project" value="InterPro"/>
</dbReference>
<dbReference type="GO" id="GO:0022900">
    <property type="term" value="P:electron transport chain"/>
    <property type="evidence" value="ECO:0007669"/>
    <property type="project" value="InterPro"/>
</dbReference>
<dbReference type="InterPro" id="IPR010980">
    <property type="entry name" value="Cyt_c/b562"/>
</dbReference>
<evidence type="ECO:0000256" key="8">
    <source>
        <dbReference type="SAM" id="SignalP"/>
    </source>
</evidence>
<keyword evidence="4" id="KW-0249">Electron transport</keyword>
<gene>
    <name evidence="9" type="ORF">COL8621_01755</name>
</gene>
<feature type="binding site" description="axial binding residue" evidence="6">
    <location>
        <position position="140"/>
    </location>
    <ligand>
        <name>heme c</name>
        <dbReference type="ChEBI" id="CHEBI:61717"/>
    </ligand>
    <ligandPart>
        <name>Fe</name>
        <dbReference type="ChEBI" id="CHEBI:18248"/>
    </ligandPart>
</feature>
<evidence type="ECO:0000256" key="1">
    <source>
        <dbReference type="ARBA" id="ARBA00022448"/>
    </source>
</evidence>
<reference evidence="10" key="1">
    <citation type="submission" date="2017-05" db="EMBL/GenBank/DDBJ databases">
        <authorList>
            <person name="Rodrigo-Torres L."/>
            <person name="Arahal R. D."/>
            <person name="Lucena T."/>
        </authorList>
    </citation>
    <scope>NUCLEOTIDE SEQUENCE [LARGE SCALE GENOMIC DNA]</scope>
    <source>
        <strain evidence="10">CECT 8621</strain>
    </source>
</reference>
<evidence type="ECO:0000256" key="5">
    <source>
        <dbReference type="ARBA" id="ARBA00023004"/>
    </source>
</evidence>
<accession>A0A238KF25</accession>
<dbReference type="AlphaFoldDB" id="A0A238KF25"/>
<name>A0A238KF25_9RHOB</name>
<evidence type="ECO:0000256" key="2">
    <source>
        <dbReference type="ARBA" id="ARBA00022617"/>
    </source>
</evidence>
<keyword evidence="2 7" id="KW-0349">Heme</keyword>
<keyword evidence="8" id="KW-0732">Signal</keyword>
<dbReference type="RefSeq" id="WP_093966995.1">
    <property type="nucleotide sequence ID" value="NZ_FXYE01000002.1"/>
</dbReference>
<keyword evidence="1" id="KW-0813">Transport</keyword>
<evidence type="ECO:0000313" key="10">
    <source>
        <dbReference type="Proteomes" id="UP000202922"/>
    </source>
</evidence>
<feature type="binding site" description="covalent" evidence="7">
    <location>
        <position position="139"/>
    </location>
    <ligand>
        <name>heme c</name>
        <dbReference type="ChEBI" id="CHEBI:61717"/>
    </ligand>
</feature>
<dbReference type="Proteomes" id="UP000202922">
    <property type="component" value="Unassembled WGS sequence"/>
</dbReference>
<sequence>MRFNKLLAVSTFAFATSAFAHGGVQNPAVKARMDGMVAISKNMKTIATMAKGQTAFDAATIQDALSVIEAEAGQIPALFEAKETDAKSEALDLIWTDWDNFAASAEVLRTTVMDLPDTITTPEDAGATLAKLGKTCKSCHSKYRE</sequence>
<feature type="binding site" description="covalent" evidence="7">
    <location>
        <position position="136"/>
    </location>
    <ligand>
        <name>heme c</name>
        <dbReference type="ChEBI" id="CHEBI:61717"/>
    </ligand>
</feature>
<dbReference type="Gene3D" id="1.20.120.10">
    <property type="entry name" value="Cytochrome c/b562"/>
    <property type="match status" value="1"/>
</dbReference>
<feature type="chain" id="PRO_5012647146" evidence="8">
    <location>
        <begin position="21"/>
        <end position="145"/>
    </location>
</feature>
<dbReference type="OrthoDB" id="7596534at2"/>
<dbReference type="PIRSF" id="PIRSF000027">
    <property type="entry name" value="Cytc_c_prime"/>
    <property type="match status" value="1"/>
</dbReference>
<dbReference type="GO" id="GO:0020037">
    <property type="term" value="F:heme binding"/>
    <property type="evidence" value="ECO:0007669"/>
    <property type="project" value="InterPro"/>
</dbReference>
<feature type="signal peptide" evidence="8">
    <location>
        <begin position="1"/>
        <end position="20"/>
    </location>
</feature>
<dbReference type="InterPro" id="IPR002321">
    <property type="entry name" value="Cyt_c_II"/>
</dbReference>
<proteinExistence type="predicted"/>
<keyword evidence="3 6" id="KW-0479">Metal-binding</keyword>
<evidence type="ECO:0000256" key="7">
    <source>
        <dbReference type="PIRSR" id="PIRSR000027-2"/>
    </source>
</evidence>
<evidence type="ECO:0000313" key="9">
    <source>
        <dbReference type="EMBL" id="SMX41435.1"/>
    </source>
</evidence>
<dbReference type="GO" id="GO:0005506">
    <property type="term" value="F:iron ion binding"/>
    <property type="evidence" value="ECO:0007669"/>
    <property type="project" value="InterPro"/>
</dbReference>